<dbReference type="EMBL" id="KU686199">
    <property type="protein sequence ID" value="AOV59207.1"/>
    <property type="molecule type" value="Genomic_DNA"/>
</dbReference>
<reference evidence="4 5" key="1">
    <citation type="journal article" date="2016" name="Virology">
        <title>The genomic content and context of auxiliary metabolic genes in marine cyanomyoviruses.</title>
        <authorList>
            <person name="Crummett L.T."/>
            <person name="Puxty R.J."/>
            <person name="Weihe C."/>
            <person name="Marston M.F."/>
            <person name="Martiny J.B."/>
        </authorList>
    </citation>
    <scope>NUCLEOTIDE SEQUENCE [LARGE SCALE GENOMIC DNA]</scope>
    <source>
        <strain evidence="1">0808SB25</strain>
        <strain evidence="2">0910TB04</strain>
        <strain evidence="3">1010CC42</strain>
    </source>
</reference>
<evidence type="ECO:0000313" key="3">
    <source>
        <dbReference type="EMBL" id="AOV59207.1"/>
    </source>
</evidence>
<evidence type="ECO:0000313" key="1">
    <source>
        <dbReference type="EMBL" id="AOV58728.1"/>
    </source>
</evidence>
<gene>
    <name evidence="3" type="ORF">C421010_224</name>
    <name evidence="1" type="ORF">S250808_223</name>
    <name evidence="2" type="ORF">T040910_223</name>
</gene>
<keyword evidence="4" id="KW-1185">Reference proteome</keyword>
<evidence type="ECO:0000313" key="5">
    <source>
        <dbReference type="Proteomes" id="UP000240804"/>
    </source>
</evidence>
<evidence type="ECO:0000313" key="2">
    <source>
        <dbReference type="EMBL" id="AOV58967.1"/>
    </source>
</evidence>
<dbReference type="Proteomes" id="UP000240804">
    <property type="component" value="Segment"/>
</dbReference>
<dbReference type="OrthoDB" id="41198at10239"/>
<dbReference type="RefSeq" id="YP_009321487.1">
    <property type="nucleotide sequence ID" value="NC_031906.1"/>
</dbReference>
<sequence>MTNDGDLEINKGTELMLRRRAKRVPQQRKGLRIHNIFALHKKIFHFKLEITWEESTT</sequence>
<dbReference type="KEGG" id="vg:30306515"/>
<accession>A0A1D8KK20</accession>
<dbReference type="Proteomes" id="UP000204537">
    <property type="component" value="Segment"/>
</dbReference>
<dbReference type="EMBL" id="KU686197">
    <property type="protein sequence ID" value="AOV58728.1"/>
    <property type="molecule type" value="Genomic_DNA"/>
</dbReference>
<evidence type="ECO:0000313" key="4">
    <source>
        <dbReference type="Proteomes" id="UP000204537"/>
    </source>
</evidence>
<dbReference type="GeneID" id="30306515"/>
<proteinExistence type="predicted"/>
<name>A0A1D8KK20_9CAUD</name>
<organism evidence="2 5">
    <name type="scientific">Synechococcus phage S-CAM3</name>
    <dbReference type="NCBI Taxonomy" id="1883366"/>
    <lineage>
        <taxon>Viruses</taxon>
        <taxon>Duplodnaviria</taxon>
        <taxon>Heunggongvirae</taxon>
        <taxon>Uroviricota</taxon>
        <taxon>Caudoviricetes</taxon>
        <taxon>Pantevenvirales</taxon>
        <taxon>Kyanoviridae</taxon>
        <taxon>Charybdisvirus</taxon>
        <taxon>Charybdisvirus scam3</taxon>
    </lineage>
</organism>
<dbReference type="EMBL" id="KU686198">
    <property type="protein sequence ID" value="AOV58967.1"/>
    <property type="molecule type" value="Genomic_DNA"/>
</dbReference>
<protein>
    <submittedName>
        <fullName evidence="2">Uncharacterized protein</fullName>
    </submittedName>
</protein>
<dbReference type="Proteomes" id="UP000240920">
    <property type="component" value="Segment"/>
</dbReference>